<proteinExistence type="predicted"/>
<evidence type="ECO:0000313" key="2">
    <source>
        <dbReference type="Proteomes" id="UP000288805"/>
    </source>
</evidence>
<dbReference type="PANTHER" id="PTHR33116">
    <property type="entry name" value="REVERSE TRANSCRIPTASE ZINC-BINDING DOMAIN-CONTAINING PROTEIN-RELATED-RELATED"/>
    <property type="match status" value="1"/>
</dbReference>
<name>A0A438INI2_VITVI</name>
<protein>
    <recommendedName>
        <fullName evidence="3">Reverse transcriptase domain-containing protein</fullName>
    </recommendedName>
</protein>
<gene>
    <name evidence="1" type="ORF">CK203_031912</name>
</gene>
<evidence type="ECO:0000313" key="1">
    <source>
        <dbReference type="EMBL" id="RVW98185.1"/>
    </source>
</evidence>
<comment type="caution">
    <text evidence="1">The sequence shown here is derived from an EMBL/GenBank/DDBJ whole genome shotgun (WGS) entry which is preliminary data.</text>
</comment>
<dbReference type="PANTHER" id="PTHR33116:SF78">
    <property type="entry name" value="OS12G0587133 PROTEIN"/>
    <property type="match status" value="1"/>
</dbReference>
<organism evidence="1 2">
    <name type="scientific">Vitis vinifera</name>
    <name type="common">Grape</name>
    <dbReference type="NCBI Taxonomy" id="29760"/>
    <lineage>
        <taxon>Eukaryota</taxon>
        <taxon>Viridiplantae</taxon>
        <taxon>Streptophyta</taxon>
        <taxon>Embryophyta</taxon>
        <taxon>Tracheophyta</taxon>
        <taxon>Spermatophyta</taxon>
        <taxon>Magnoliopsida</taxon>
        <taxon>eudicotyledons</taxon>
        <taxon>Gunneridae</taxon>
        <taxon>Pentapetalae</taxon>
        <taxon>rosids</taxon>
        <taxon>Vitales</taxon>
        <taxon>Vitaceae</taxon>
        <taxon>Viteae</taxon>
        <taxon>Vitis</taxon>
    </lineage>
</organism>
<evidence type="ECO:0008006" key="3">
    <source>
        <dbReference type="Google" id="ProtNLM"/>
    </source>
</evidence>
<dbReference type="EMBL" id="QGNW01000095">
    <property type="protein sequence ID" value="RVW98185.1"/>
    <property type="molecule type" value="Genomic_DNA"/>
</dbReference>
<dbReference type="AlphaFoldDB" id="A0A438INI2"/>
<reference evidence="1 2" key="1">
    <citation type="journal article" date="2018" name="PLoS Genet.">
        <title>Population sequencing reveals clonal diversity and ancestral inbreeding in the grapevine cultivar Chardonnay.</title>
        <authorList>
            <person name="Roach M.J."/>
            <person name="Johnson D.L."/>
            <person name="Bohlmann J."/>
            <person name="van Vuuren H.J."/>
            <person name="Jones S.J."/>
            <person name="Pretorius I.S."/>
            <person name="Schmidt S.A."/>
            <person name="Borneman A.R."/>
        </authorList>
    </citation>
    <scope>NUCLEOTIDE SEQUENCE [LARGE SCALE GENOMIC DNA]</scope>
    <source>
        <strain evidence="2">cv. Chardonnay</strain>
        <tissue evidence="1">Leaf</tissue>
    </source>
</reference>
<sequence>MLEEGRNFMDKIRVNGDVLVGKDNIKEGVTNAFHNDVFQACGDKALDLDGFTLAFWQCYWEHVKSKVIGFFEEFYEARSFEKSSNATFLVLVPKKGGAKDLKDCFFRISRGLRQEDPLFPYLFILVMETLSRLLSRAKEGGFIKGFLVKGREDVRVEACPGLKINMEKSELIPVGDVPNLEEFVKVLGYKVGALPTTYLGLPLGAPYKSTSDWEGVEEQFQKRPTL</sequence>
<accession>A0A438INI2</accession>
<dbReference type="Proteomes" id="UP000288805">
    <property type="component" value="Unassembled WGS sequence"/>
</dbReference>